<dbReference type="EMBL" id="FTNV01000001">
    <property type="protein sequence ID" value="SIS06656.1"/>
    <property type="molecule type" value="Genomic_DNA"/>
</dbReference>
<gene>
    <name evidence="2" type="ORF">SAMN05421666_1597</name>
</gene>
<sequence>MGPLIVVALLSGLIFGTDLLEDDDPPLAEADPDDTGENGGEEPELDDTGATFERTDDGVTLSIGEDETGSLAVIYYTDTEDNVANFVEVDEARFYLVPEGTDWSDASWETRGNVPGSAEFGGPASEYELDEFEEAFDLQLLGVVDLLGTPENTEDPGSRVGEITANQPVAGFFLEATTDGDELVSFLPEDFVVTRNGVPQTPVDTDTIGTDDIEWLSAEVDGITLNGAGGDDILETARDDVTLLGGAGNDTLESSGANTIIDGGAGDDVVTARGATVTGGEGDDRITITSGAATGGAGDDRLVSFGMGTSLLQGGAGADSLSVSGAGSEAFGGSGNDFIGTSNGAAGFGGAGDDRMQVDSGTRADGGAGNDVFTVWNQFRDPDGPATVTTGDGADTINALVRNAARGEADDIYLRVTDFDPAEDLLEVGSFQTGNRVDDVEINEAADGSHTDIRVSYTALSGLPPGIAVIRLEGTTGVSAANIAIV</sequence>
<protein>
    <recommendedName>
        <fullName evidence="4">Hemolysin-type calcium-binding repeat-containing protein</fullName>
    </recommendedName>
</protein>
<proteinExistence type="predicted"/>
<dbReference type="SUPFAM" id="SSF51120">
    <property type="entry name" value="beta-Roll"/>
    <property type="match status" value="1"/>
</dbReference>
<dbReference type="AlphaFoldDB" id="A0A1N7G2J6"/>
<organism evidence="2 3">
    <name type="scientific">Roseovarius nanhaiticus</name>
    <dbReference type="NCBI Taxonomy" id="573024"/>
    <lineage>
        <taxon>Bacteria</taxon>
        <taxon>Pseudomonadati</taxon>
        <taxon>Pseudomonadota</taxon>
        <taxon>Alphaproteobacteria</taxon>
        <taxon>Rhodobacterales</taxon>
        <taxon>Roseobacteraceae</taxon>
        <taxon>Roseovarius</taxon>
    </lineage>
</organism>
<evidence type="ECO:0008006" key="4">
    <source>
        <dbReference type="Google" id="ProtNLM"/>
    </source>
</evidence>
<dbReference type="RefSeq" id="WP_139194206.1">
    <property type="nucleotide sequence ID" value="NZ_FOAC01000001.1"/>
</dbReference>
<keyword evidence="3" id="KW-1185">Reference proteome</keyword>
<evidence type="ECO:0000256" key="1">
    <source>
        <dbReference type="SAM" id="MobiDB-lite"/>
    </source>
</evidence>
<dbReference type="Pfam" id="PF00353">
    <property type="entry name" value="HemolysinCabind"/>
    <property type="match status" value="1"/>
</dbReference>
<dbReference type="InterPro" id="IPR001343">
    <property type="entry name" value="Hemolysn_Ca-bd"/>
</dbReference>
<accession>A0A1N7G2J6</accession>
<evidence type="ECO:0000313" key="3">
    <source>
        <dbReference type="Proteomes" id="UP000186019"/>
    </source>
</evidence>
<dbReference type="Gene3D" id="2.160.20.160">
    <property type="match status" value="1"/>
</dbReference>
<evidence type="ECO:0000313" key="2">
    <source>
        <dbReference type="EMBL" id="SIS06656.1"/>
    </source>
</evidence>
<dbReference type="InterPro" id="IPR011049">
    <property type="entry name" value="Serralysin-like_metalloprot_C"/>
</dbReference>
<dbReference type="OrthoDB" id="7724872at2"/>
<dbReference type="Proteomes" id="UP000186019">
    <property type="component" value="Unassembled WGS sequence"/>
</dbReference>
<feature type="compositionally biased region" description="Acidic residues" evidence="1">
    <location>
        <begin position="21"/>
        <end position="47"/>
    </location>
</feature>
<dbReference type="PRINTS" id="PR00313">
    <property type="entry name" value="CABNDNGRPT"/>
</dbReference>
<feature type="region of interest" description="Disordered" evidence="1">
    <location>
        <begin position="21"/>
        <end position="53"/>
    </location>
</feature>
<dbReference type="STRING" id="573024.SAMN05216208_0539"/>
<name>A0A1N7G2J6_9RHOB</name>
<reference evidence="2 3" key="1">
    <citation type="submission" date="2017-01" db="EMBL/GenBank/DDBJ databases">
        <authorList>
            <person name="Mah S.A."/>
            <person name="Swanson W.J."/>
            <person name="Moy G.W."/>
            <person name="Vacquier V.D."/>
        </authorList>
    </citation>
    <scope>NUCLEOTIDE SEQUENCE [LARGE SCALE GENOMIC DNA]</scope>
    <source>
        <strain evidence="2 3">DSM 29590</strain>
    </source>
</reference>
<dbReference type="GO" id="GO:0005509">
    <property type="term" value="F:calcium ion binding"/>
    <property type="evidence" value="ECO:0007669"/>
    <property type="project" value="InterPro"/>
</dbReference>